<dbReference type="InterPro" id="IPR052168">
    <property type="entry name" value="Cytochrome_b561_oxidase"/>
</dbReference>
<name>A0A4U7N8P9_9RHOB</name>
<evidence type="ECO:0000256" key="1">
    <source>
        <dbReference type="ARBA" id="ARBA00001970"/>
    </source>
</evidence>
<dbReference type="GO" id="GO:0022904">
    <property type="term" value="P:respiratory electron transport chain"/>
    <property type="evidence" value="ECO:0007669"/>
    <property type="project" value="InterPro"/>
</dbReference>
<evidence type="ECO:0000313" key="15">
    <source>
        <dbReference type="EMBL" id="TKZ22067.1"/>
    </source>
</evidence>
<dbReference type="PANTHER" id="PTHR30529:SF1">
    <property type="entry name" value="CYTOCHROME B561 HOMOLOG 2"/>
    <property type="match status" value="1"/>
</dbReference>
<keyword evidence="16" id="KW-1185">Reference proteome</keyword>
<comment type="cofactor">
    <cofactor evidence="1">
        <name>heme b</name>
        <dbReference type="ChEBI" id="CHEBI:60344"/>
    </cofactor>
</comment>
<dbReference type="PANTHER" id="PTHR30529">
    <property type="entry name" value="CYTOCHROME B561"/>
    <property type="match status" value="1"/>
</dbReference>
<evidence type="ECO:0000256" key="3">
    <source>
        <dbReference type="ARBA" id="ARBA00022448"/>
    </source>
</evidence>
<dbReference type="Proteomes" id="UP000306575">
    <property type="component" value="Unassembled WGS sequence"/>
</dbReference>
<dbReference type="GO" id="GO:0046872">
    <property type="term" value="F:metal ion binding"/>
    <property type="evidence" value="ECO:0007669"/>
    <property type="project" value="UniProtKB-KW"/>
</dbReference>
<comment type="similarity">
    <text evidence="12">Belongs to the cytochrome b561 family.</text>
</comment>
<evidence type="ECO:0000313" key="16">
    <source>
        <dbReference type="Proteomes" id="UP000306575"/>
    </source>
</evidence>
<comment type="subcellular location">
    <subcellularLocation>
        <location evidence="2">Cell membrane</location>
        <topology evidence="2">Multi-pass membrane protein</topology>
    </subcellularLocation>
</comment>
<evidence type="ECO:0000256" key="12">
    <source>
        <dbReference type="ARBA" id="ARBA00037975"/>
    </source>
</evidence>
<keyword evidence="4" id="KW-1003">Cell membrane</keyword>
<dbReference type="InterPro" id="IPR011577">
    <property type="entry name" value="Cyt_b561_bac/Ni-Hgenase"/>
</dbReference>
<organism evidence="15 16">
    <name type="scientific">Shimia litoralis</name>
    <dbReference type="NCBI Taxonomy" id="420403"/>
    <lineage>
        <taxon>Bacteria</taxon>
        <taxon>Pseudomonadati</taxon>
        <taxon>Pseudomonadota</taxon>
        <taxon>Alphaproteobacteria</taxon>
        <taxon>Rhodobacterales</taxon>
        <taxon>Roseobacteraceae</taxon>
    </lineage>
</organism>
<feature type="transmembrane region" description="Helical" evidence="13">
    <location>
        <begin position="20"/>
        <end position="41"/>
    </location>
</feature>
<keyword evidence="5" id="KW-0349">Heme</keyword>
<evidence type="ECO:0000256" key="4">
    <source>
        <dbReference type="ARBA" id="ARBA00022475"/>
    </source>
</evidence>
<feature type="transmembrane region" description="Helical" evidence="13">
    <location>
        <begin position="61"/>
        <end position="86"/>
    </location>
</feature>
<evidence type="ECO:0000256" key="13">
    <source>
        <dbReference type="SAM" id="Phobius"/>
    </source>
</evidence>
<dbReference type="GO" id="GO:0020037">
    <property type="term" value="F:heme binding"/>
    <property type="evidence" value="ECO:0007669"/>
    <property type="project" value="TreeGrafter"/>
</dbReference>
<proteinExistence type="inferred from homology"/>
<dbReference type="InterPro" id="IPR016174">
    <property type="entry name" value="Di-haem_cyt_TM"/>
</dbReference>
<keyword evidence="7" id="KW-0479">Metal-binding</keyword>
<keyword evidence="10" id="KW-0408">Iron</keyword>
<comment type="caution">
    <text evidence="15">The sequence shown here is derived from an EMBL/GenBank/DDBJ whole genome shotgun (WGS) entry which is preliminary data.</text>
</comment>
<dbReference type="AlphaFoldDB" id="A0A4U7N8P9"/>
<keyword evidence="9 13" id="KW-1133">Transmembrane helix</keyword>
<keyword evidence="6 13" id="KW-0812">Transmembrane</keyword>
<sequence length="107" mass="11409">MADAAPMPAWQSLSAKIVHWILLVSVLAMPLTGVFGSYFGGRATSVFGVFTIPAAMEPSKAIAGVMFNMHGAFAMLTIVCLVLHVVGALKHHVIDRDDTLKRMVGKA</sequence>
<feature type="domain" description="Cytochrome b561 bacterial/Ni-hydrogenase" evidence="14">
    <location>
        <begin position="5"/>
        <end position="105"/>
    </location>
</feature>
<evidence type="ECO:0000256" key="5">
    <source>
        <dbReference type="ARBA" id="ARBA00022617"/>
    </source>
</evidence>
<gene>
    <name evidence="15" type="ORF">FAP39_02385</name>
</gene>
<dbReference type="GO" id="GO:0005886">
    <property type="term" value="C:plasma membrane"/>
    <property type="evidence" value="ECO:0007669"/>
    <property type="project" value="UniProtKB-SubCell"/>
</dbReference>
<evidence type="ECO:0000256" key="11">
    <source>
        <dbReference type="ARBA" id="ARBA00023136"/>
    </source>
</evidence>
<evidence type="ECO:0000256" key="7">
    <source>
        <dbReference type="ARBA" id="ARBA00022723"/>
    </source>
</evidence>
<evidence type="ECO:0000256" key="10">
    <source>
        <dbReference type="ARBA" id="ARBA00023004"/>
    </source>
</evidence>
<dbReference type="Gene3D" id="1.20.950.20">
    <property type="entry name" value="Transmembrane di-heme cytochromes, Chain C"/>
    <property type="match status" value="1"/>
</dbReference>
<keyword evidence="8" id="KW-0249">Electron transport</keyword>
<evidence type="ECO:0000256" key="9">
    <source>
        <dbReference type="ARBA" id="ARBA00022989"/>
    </source>
</evidence>
<evidence type="ECO:0000256" key="2">
    <source>
        <dbReference type="ARBA" id="ARBA00004651"/>
    </source>
</evidence>
<reference evidence="15 16" key="1">
    <citation type="submission" date="2019-04" db="EMBL/GenBank/DDBJ databases">
        <title>Genome sequence of Pelagicola litoralis CL-ES2.</title>
        <authorList>
            <person name="Cao J."/>
        </authorList>
    </citation>
    <scope>NUCLEOTIDE SEQUENCE [LARGE SCALE GENOMIC DNA]</scope>
    <source>
        <strain evidence="15 16">CL-ES2</strain>
    </source>
</reference>
<keyword evidence="3" id="KW-0813">Transport</keyword>
<keyword evidence="11 13" id="KW-0472">Membrane</keyword>
<evidence type="ECO:0000256" key="8">
    <source>
        <dbReference type="ARBA" id="ARBA00022982"/>
    </source>
</evidence>
<dbReference type="Pfam" id="PF01292">
    <property type="entry name" value="Ni_hydr_CYTB"/>
    <property type="match status" value="1"/>
</dbReference>
<evidence type="ECO:0000259" key="14">
    <source>
        <dbReference type="Pfam" id="PF01292"/>
    </source>
</evidence>
<dbReference type="EMBL" id="SULI01000002">
    <property type="protein sequence ID" value="TKZ22067.1"/>
    <property type="molecule type" value="Genomic_DNA"/>
</dbReference>
<dbReference type="GO" id="GO:0009055">
    <property type="term" value="F:electron transfer activity"/>
    <property type="evidence" value="ECO:0007669"/>
    <property type="project" value="InterPro"/>
</dbReference>
<protein>
    <submittedName>
        <fullName evidence="15">Cytochrome b</fullName>
    </submittedName>
</protein>
<evidence type="ECO:0000256" key="6">
    <source>
        <dbReference type="ARBA" id="ARBA00022692"/>
    </source>
</evidence>
<accession>A0A4U7N8P9</accession>
<dbReference type="OrthoDB" id="8156287at2"/>
<dbReference type="SUPFAM" id="SSF81342">
    <property type="entry name" value="Transmembrane di-heme cytochromes"/>
    <property type="match status" value="1"/>
</dbReference>